<gene>
    <name evidence="2" type="ORF">NITLEN_30043</name>
</gene>
<protein>
    <recommendedName>
        <fullName evidence="1">MlaB-like STAS domain-containing protein</fullName>
    </recommendedName>
</protein>
<accession>A0A330L5K9</accession>
<dbReference type="Gene3D" id="3.30.750.24">
    <property type="entry name" value="STAS domain"/>
    <property type="match status" value="1"/>
</dbReference>
<keyword evidence="3" id="KW-1185">Reference proteome</keyword>
<proteinExistence type="predicted"/>
<evidence type="ECO:0000313" key="3">
    <source>
        <dbReference type="Proteomes" id="UP000248168"/>
    </source>
</evidence>
<dbReference type="InterPro" id="IPR036513">
    <property type="entry name" value="STAS_dom_sf"/>
</dbReference>
<dbReference type="InterPro" id="IPR058548">
    <property type="entry name" value="MlaB-like_STAS"/>
</dbReference>
<dbReference type="InParanoid" id="A0A330L5K9"/>
<dbReference type="EMBL" id="OUNR01000016">
    <property type="protein sequence ID" value="SPP65129.1"/>
    <property type="molecule type" value="Genomic_DNA"/>
</dbReference>
<dbReference type="Proteomes" id="UP000248168">
    <property type="component" value="Unassembled WGS sequence"/>
</dbReference>
<organism evidence="2 3">
    <name type="scientific">Nitrospira lenta</name>
    <dbReference type="NCBI Taxonomy" id="1436998"/>
    <lineage>
        <taxon>Bacteria</taxon>
        <taxon>Pseudomonadati</taxon>
        <taxon>Nitrospirota</taxon>
        <taxon>Nitrospiria</taxon>
        <taxon>Nitrospirales</taxon>
        <taxon>Nitrospiraceae</taxon>
        <taxon>Nitrospira</taxon>
    </lineage>
</organism>
<dbReference type="AlphaFoldDB" id="A0A330L5K9"/>
<sequence length="92" mass="9604">MTDPTPCAPTGDITIFEIAEFKGQLQAAIDLGHGVAIDLAQVGTLDISALQTLIAACEAGPIELRNTPKRIAGQLACLGWVPPKGCKVTYVD</sequence>
<feature type="domain" description="MlaB-like STAS" evidence="1">
    <location>
        <begin position="10"/>
        <end position="80"/>
    </location>
</feature>
<dbReference type="Pfam" id="PF13466">
    <property type="entry name" value="STAS_2"/>
    <property type="match status" value="1"/>
</dbReference>
<evidence type="ECO:0000313" key="2">
    <source>
        <dbReference type="EMBL" id="SPP65129.1"/>
    </source>
</evidence>
<name>A0A330L5K9_9BACT</name>
<dbReference type="SUPFAM" id="SSF52091">
    <property type="entry name" value="SpoIIaa-like"/>
    <property type="match status" value="1"/>
</dbReference>
<reference evidence="3" key="1">
    <citation type="submission" date="2018-04" db="EMBL/GenBank/DDBJ databases">
        <authorList>
            <person name="Lucker S."/>
            <person name="Sakoula D."/>
        </authorList>
    </citation>
    <scope>NUCLEOTIDE SEQUENCE [LARGE SCALE GENOMIC DNA]</scope>
</reference>
<evidence type="ECO:0000259" key="1">
    <source>
        <dbReference type="Pfam" id="PF13466"/>
    </source>
</evidence>
<dbReference type="RefSeq" id="WP_181416771.1">
    <property type="nucleotide sequence ID" value="NZ_OUNR01000016.1"/>
</dbReference>